<dbReference type="CDD" id="cd01536">
    <property type="entry name" value="PBP1_ABC_sugar_binding-like"/>
    <property type="match status" value="1"/>
</dbReference>
<comment type="similarity">
    <text evidence="2">Belongs to the bacterial solute-binding protein 2 family.</text>
</comment>
<evidence type="ECO:0000313" key="5">
    <source>
        <dbReference type="Proteomes" id="UP000095463"/>
    </source>
</evidence>
<reference evidence="4 5" key="1">
    <citation type="journal article" date="2015" name="Genome Announc.">
        <title>Genome Assemblies of Three Soil-Associated Devosia species: D. insulae, D. limi, and D. soli.</title>
        <authorList>
            <person name="Hassan Y.I."/>
            <person name="Lepp D."/>
            <person name="Zhou T."/>
        </authorList>
    </citation>
    <scope>NUCLEOTIDE SEQUENCE [LARGE SCALE GENOMIC DNA]</scope>
    <source>
        <strain evidence="4 5">DS-56</strain>
    </source>
</reference>
<comment type="subcellular location">
    <subcellularLocation>
        <location evidence="1">Periplasm</location>
    </subcellularLocation>
</comment>
<dbReference type="InterPro" id="IPR028082">
    <property type="entry name" value="Peripla_BP_I"/>
</dbReference>
<dbReference type="GO" id="GO:0030288">
    <property type="term" value="C:outer membrane-bounded periplasmic space"/>
    <property type="evidence" value="ECO:0007669"/>
    <property type="project" value="TreeGrafter"/>
</dbReference>
<proteinExistence type="inferred from homology"/>
<dbReference type="GO" id="GO:0030246">
    <property type="term" value="F:carbohydrate binding"/>
    <property type="evidence" value="ECO:0007669"/>
    <property type="project" value="TreeGrafter"/>
</dbReference>
<name>A0A1E5XN84_9HYPH</name>
<dbReference type="InterPro" id="IPR050555">
    <property type="entry name" value="Bact_Solute-Bind_Prot2"/>
</dbReference>
<dbReference type="AlphaFoldDB" id="A0A1E5XN84"/>
<dbReference type="EMBL" id="LAJE02000235">
    <property type="protein sequence ID" value="OEO30076.1"/>
    <property type="molecule type" value="Genomic_DNA"/>
</dbReference>
<protein>
    <recommendedName>
        <fullName evidence="3">Periplasmic binding protein domain-containing protein</fullName>
    </recommendedName>
</protein>
<dbReference type="Proteomes" id="UP000095463">
    <property type="component" value="Unassembled WGS sequence"/>
</dbReference>
<organism evidence="4 5">
    <name type="scientific">Devosia insulae DS-56</name>
    <dbReference type="NCBI Taxonomy" id="1116389"/>
    <lineage>
        <taxon>Bacteria</taxon>
        <taxon>Pseudomonadati</taxon>
        <taxon>Pseudomonadota</taxon>
        <taxon>Alphaproteobacteria</taxon>
        <taxon>Hyphomicrobiales</taxon>
        <taxon>Devosiaceae</taxon>
        <taxon>Devosia</taxon>
    </lineage>
</organism>
<gene>
    <name evidence="4" type="ORF">VW23_001445</name>
</gene>
<evidence type="ECO:0000259" key="3">
    <source>
        <dbReference type="Pfam" id="PF13407"/>
    </source>
</evidence>
<evidence type="ECO:0000256" key="1">
    <source>
        <dbReference type="ARBA" id="ARBA00004418"/>
    </source>
</evidence>
<comment type="caution">
    <text evidence="4">The sequence shown here is derived from an EMBL/GenBank/DDBJ whole genome shotgun (WGS) entry which is preliminary data.</text>
</comment>
<keyword evidence="5" id="KW-1185">Reference proteome</keyword>
<dbReference type="PANTHER" id="PTHR30036">
    <property type="entry name" value="D-XYLOSE-BINDING PERIPLASMIC PROTEIN"/>
    <property type="match status" value="1"/>
</dbReference>
<dbReference type="InterPro" id="IPR025997">
    <property type="entry name" value="SBP_2_dom"/>
</dbReference>
<sequence>MMALSVPVLIGLAGVAEAQDKFKLGMMVGGNTCCEWMKAQGDVARALAEKMGWDYVELSNNNDPATALKNAQIMVQEGVDAAIQFNGQPSTNPAISAVMKAANIPIVTYDIADPGMYFVGIDNLAAGIAGGEQLGKIMKEKWNCEPDLVISSEGAGAGIVNEWRTGGMRTGVKNICPDIPAEKYISFEGSGDAAVALPAARDLLAANPNAVKMAVVGINDGGVLGLINAAEQLGRADEVIGWGQDGAFITGDNVNPHLAGSVFYFLEGYAVYAIKDVIGPIAEGKEVALKADAGDPASKVQPCPVSAEQAKAVPDMPERVAQLLAAPAGTTEYDLFCLNK</sequence>
<feature type="domain" description="Periplasmic binding protein" evidence="3">
    <location>
        <begin position="35"/>
        <end position="246"/>
    </location>
</feature>
<accession>A0A1E5XN84</accession>
<dbReference type="Pfam" id="PF13407">
    <property type="entry name" value="Peripla_BP_4"/>
    <property type="match status" value="1"/>
</dbReference>
<dbReference type="Gene3D" id="3.40.50.2300">
    <property type="match status" value="2"/>
</dbReference>
<dbReference type="PANTHER" id="PTHR30036:SF7">
    <property type="entry name" value="ABC TRANSPORTER PERIPLASMIC-BINDING PROTEIN YPHF"/>
    <property type="match status" value="1"/>
</dbReference>
<evidence type="ECO:0000256" key="2">
    <source>
        <dbReference type="ARBA" id="ARBA00007639"/>
    </source>
</evidence>
<dbReference type="SUPFAM" id="SSF53822">
    <property type="entry name" value="Periplasmic binding protein-like I"/>
    <property type="match status" value="1"/>
</dbReference>
<evidence type="ECO:0000313" key="4">
    <source>
        <dbReference type="EMBL" id="OEO30076.1"/>
    </source>
</evidence>